<protein>
    <submittedName>
        <fullName evidence="6 7">Uncharacterized protein LOC112690566</fullName>
    </submittedName>
</protein>
<feature type="compositionally biased region" description="Gly residues" evidence="1">
    <location>
        <begin position="469"/>
        <end position="478"/>
    </location>
</feature>
<dbReference type="OrthoDB" id="6360013at2759"/>
<dbReference type="GeneID" id="112690566"/>
<evidence type="ECO:0000313" key="7">
    <source>
        <dbReference type="RefSeq" id="XP_025420384.1"/>
    </source>
</evidence>
<keyword evidence="3" id="KW-0732">Signal</keyword>
<dbReference type="AlphaFoldDB" id="A0A2S2R7L1"/>
<reference evidence="4" key="1">
    <citation type="submission" date="2018-04" db="EMBL/GenBank/DDBJ databases">
        <title>Transcriptome assembly of Sipha flava.</title>
        <authorList>
            <person name="Scully E.D."/>
            <person name="Geib S.M."/>
            <person name="Palmer N.A."/>
            <person name="Koch K."/>
            <person name="Bradshaw J."/>
            <person name="Heng-Moss T."/>
            <person name="Sarath G."/>
        </authorList>
    </citation>
    <scope>NUCLEOTIDE SEQUENCE</scope>
</reference>
<sequence length="530" mass="58863">MTPFQWTLVAAVLVLSSQAISAQSLCDTPQCECDDTQSQVRCSCRKVPQESQEIVLKAQGPGHVPRVANNVMVTHCDRVKVMSMAFDGARLLWTVDIESVQLLEMADEAFGWSDNGGGQQQQHQHQPHHHYHHQGLTVTITNVTAVPEVPSYAFRGRLRSVTFNRVRVGVVRPFAFSSLTGTTGRIEFRDTVFGQVDQQAFKKFTVNEFVLKGCRFEGAAPSRMLTEITVHDELRLEEVTFTGVVHSYAFRVHGPKVFRVQNSRATCVQSDAFEVKCRGPAFVEDNAFGRLERGAFAAVTVDAHKVAEADYQEFVFENNTVAEFENDALVFDTNGFRPRVDWLIVGRACGCPARWRNDLVAFSTDYPRHTERPVWMVEQTAWCATPDDDGVGDFGRLVKAQQYDEAHCLPGGGRGTGLGRFHLTGVALIAVATLTAALIYWAWYKKRKRGQWTNVPASSPVKTRSILKSGGGGGGGGGGDKHRHVMVMPEGKTYRETELHVIVERTGTTDNQFKSTANYHQRAQPLTSDL</sequence>
<keyword evidence="2" id="KW-0472">Membrane</keyword>
<feature type="transmembrane region" description="Helical" evidence="2">
    <location>
        <begin position="421"/>
        <end position="443"/>
    </location>
</feature>
<dbReference type="EMBL" id="GGMS01016710">
    <property type="protein sequence ID" value="MBY85913.1"/>
    <property type="molecule type" value="Transcribed_RNA"/>
</dbReference>
<organism evidence="4">
    <name type="scientific">Sipha flava</name>
    <name type="common">yellow sugarcane aphid</name>
    <dbReference type="NCBI Taxonomy" id="143950"/>
    <lineage>
        <taxon>Eukaryota</taxon>
        <taxon>Metazoa</taxon>
        <taxon>Ecdysozoa</taxon>
        <taxon>Arthropoda</taxon>
        <taxon>Hexapoda</taxon>
        <taxon>Insecta</taxon>
        <taxon>Pterygota</taxon>
        <taxon>Neoptera</taxon>
        <taxon>Paraneoptera</taxon>
        <taxon>Hemiptera</taxon>
        <taxon>Sternorrhyncha</taxon>
        <taxon>Aphidomorpha</taxon>
        <taxon>Aphidoidea</taxon>
        <taxon>Aphididae</taxon>
        <taxon>Sipha</taxon>
    </lineage>
</organism>
<dbReference type="Proteomes" id="UP000694846">
    <property type="component" value="Unplaced"/>
</dbReference>
<evidence type="ECO:0000256" key="3">
    <source>
        <dbReference type="SAM" id="SignalP"/>
    </source>
</evidence>
<feature type="chain" id="PRO_5044579390" evidence="3">
    <location>
        <begin position="23"/>
        <end position="530"/>
    </location>
</feature>
<gene>
    <name evidence="6 7" type="primary">LOC112690566</name>
    <name evidence="4" type="ORF">g.51852</name>
</gene>
<evidence type="ECO:0000313" key="5">
    <source>
        <dbReference type="Proteomes" id="UP000694846"/>
    </source>
</evidence>
<feature type="region of interest" description="Disordered" evidence="1">
    <location>
        <begin position="113"/>
        <end position="133"/>
    </location>
</feature>
<reference evidence="6 7" key="2">
    <citation type="submission" date="2025-04" db="UniProtKB">
        <authorList>
            <consortium name="RefSeq"/>
        </authorList>
    </citation>
    <scope>IDENTIFICATION</scope>
    <source>
        <tissue evidence="6 7">Whole body</tissue>
    </source>
</reference>
<evidence type="ECO:0000313" key="4">
    <source>
        <dbReference type="EMBL" id="MBY85913.1"/>
    </source>
</evidence>
<dbReference type="RefSeq" id="XP_025420383.1">
    <property type="nucleotide sequence ID" value="XM_025564598.1"/>
</dbReference>
<proteinExistence type="predicted"/>
<feature type="region of interest" description="Disordered" evidence="1">
    <location>
        <begin position="462"/>
        <end position="482"/>
    </location>
</feature>
<name>A0A2S2R7L1_9HEMI</name>
<keyword evidence="2" id="KW-1133">Transmembrane helix</keyword>
<evidence type="ECO:0000313" key="6">
    <source>
        <dbReference type="RefSeq" id="XP_025420383.1"/>
    </source>
</evidence>
<keyword evidence="5" id="KW-1185">Reference proteome</keyword>
<evidence type="ECO:0000256" key="1">
    <source>
        <dbReference type="SAM" id="MobiDB-lite"/>
    </source>
</evidence>
<evidence type="ECO:0000256" key="2">
    <source>
        <dbReference type="SAM" id="Phobius"/>
    </source>
</evidence>
<accession>A0A2S2R7L1</accession>
<dbReference type="RefSeq" id="XP_025420384.1">
    <property type="nucleotide sequence ID" value="XM_025564599.1"/>
</dbReference>
<keyword evidence="2" id="KW-0812">Transmembrane</keyword>
<feature type="signal peptide" evidence="3">
    <location>
        <begin position="1"/>
        <end position="22"/>
    </location>
</feature>